<dbReference type="Gene3D" id="3.30.70.1070">
    <property type="entry name" value="Sporulation related repeat"/>
    <property type="match status" value="1"/>
</dbReference>
<dbReference type="EMBL" id="BK016024">
    <property type="protein sequence ID" value="DAF90274.1"/>
    <property type="molecule type" value="Genomic_DNA"/>
</dbReference>
<dbReference type="SUPFAM" id="SSF110997">
    <property type="entry name" value="Sporulation related repeat"/>
    <property type="match status" value="1"/>
</dbReference>
<sequence>MFVYLSPSNQVANSYWGNNQNENYWCEKIANAAYVALSRSHVKAMLPSSDSMYARISEANAMVRDLAEDMLYVPIHTNATGLKSSTRRGTNIYNYGTQKGQALACNIYNAIMDIDGAAVGFGGIPVNKTWYEMKNSRGLCAYCEVEYHDCKAGAEWIVGHIVEIGEAIARGICAFMGREFVEPVKKKAGGEDKETLYYVQIGAFKVKANAEAYMRRAIADGYDAFIKTTEDFVK</sequence>
<dbReference type="InterPro" id="IPR007730">
    <property type="entry name" value="SPOR-like_dom"/>
</dbReference>
<accession>A0A8S5U779</accession>
<evidence type="ECO:0000313" key="2">
    <source>
        <dbReference type="EMBL" id="DAF90274.1"/>
    </source>
</evidence>
<protein>
    <submittedName>
        <fullName evidence="2">Sporulation related domain</fullName>
    </submittedName>
</protein>
<organism evidence="2">
    <name type="scientific">Podoviridae sp. cthau23</name>
    <dbReference type="NCBI Taxonomy" id="2825268"/>
    <lineage>
        <taxon>Viruses</taxon>
        <taxon>Duplodnaviria</taxon>
        <taxon>Heunggongvirae</taxon>
        <taxon>Uroviricota</taxon>
        <taxon>Caudoviricetes</taxon>
    </lineage>
</organism>
<feature type="domain" description="SPOR" evidence="1">
    <location>
        <begin position="191"/>
        <end position="234"/>
    </location>
</feature>
<proteinExistence type="predicted"/>
<dbReference type="InterPro" id="IPR036680">
    <property type="entry name" value="SPOR-like_sf"/>
</dbReference>
<dbReference type="Gene3D" id="3.40.630.40">
    <property type="entry name" value="Zn-dependent exopeptidases"/>
    <property type="match status" value="1"/>
</dbReference>
<dbReference type="Pfam" id="PF05036">
    <property type="entry name" value="SPOR"/>
    <property type="match status" value="1"/>
</dbReference>
<reference evidence="2" key="1">
    <citation type="journal article" date="2021" name="Proc. Natl. Acad. Sci. U.S.A.">
        <title>A Catalog of Tens of Thousands of Viruses from Human Metagenomes Reveals Hidden Associations with Chronic Diseases.</title>
        <authorList>
            <person name="Tisza M.J."/>
            <person name="Buck C.B."/>
        </authorList>
    </citation>
    <scope>NUCLEOTIDE SEQUENCE</scope>
    <source>
        <strain evidence="2">Cthau23</strain>
    </source>
</reference>
<name>A0A8S5U779_9CAUD</name>
<dbReference type="GO" id="GO:0042834">
    <property type="term" value="F:peptidoglycan binding"/>
    <property type="evidence" value="ECO:0007669"/>
    <property type="project" value="InterPro"/>
</dbReference>
<dbReference type="PROSITE" id="PS51724">
    <property type="entry name" value="SPOR"/>
    <property type="match status" value="1"/>
</dbReference>
<evidence type="ECO:0000259" key="1">
    <source>
        <dbReference type="PROSITE" id="PS51724"/>
    </source>
</evidence>